<keyword evidence="8" id="KW-1185">Reference proteome</keyword>
<dbReference type="PANTHER" id="PTHR11945:SF776">
    <property type="entry name" value="AGAMOUS-LIKE 50-RELATED"/>
    <property type="match status" value="1"/>
</dbReference>
<reference evidence="7 8" key="1">
    <citation type="journal article" date="2006" name="Science">
        <title>The genome of black cottonwood, Populus trichocarpa (Torr. &amp; Gray).</title>
        <authorList>
            <person name="Tuskan G.A."/>
            <person name="Difazio S."/>
            <person name="Jansson S."/>
            <person name="Bohlmann J."/>
            <person name="Grigoriev I."/>
            <person name="Hellsten U."/>
            <person name="Putnam N."/>
            <person name="Ralph S."/>
            <person name="Rombauts S."/>
            <person name="Salamov A."/>
            <person name="Schein J."/>
            <person name="Sterck L."/>
            <person name="Aerts A."/>
            <person name="Bhalerao R.R."/>
            <person name="Bhalerao R.P."/>
            <person name="Blaudez D."/>
            <person name="Boerjan W."/>
            <person name="Brun A."/>
            <person name="Brunner A."/>
            <person name="Busov V."/>
            <person name="Campbell M."/>
            <person name="Carlson J."/>
            <person name="Chalot M."/>
            <person name="Chapman J."/>
            <person name="Chen G.L."/>
            <person name="Cooper D."/>
            <person name="Coutinho P.M."/>
            <person name="Couturier J."/>
            <person name="Covert S."/>
            <person name="Cronk Q."/>
            <person name="Cunningham R."/>
            <person name="Davis J."/>
            <person name="Degroeve S."/>
            <person name="Dejardin A."/>
            <person name="Depamphilis C."/>
            <person name="Detter J."/>
            <person name="Dirks B."/>
            <person name="Dubchak I."/>
            <person name="Duplessis S."/>
            <person name="Ehlting J."/>
            <person name="Ellis B."/>
            <person name="Gendler K."/>
            <person name="Goodstein D."/>
            <person name="Gribskov M."/>
            <person name="Grimwood J."/>
            <person name="Groover A."/>
            <person name="Gunter L."/>
            <person name="Hamberger B."/>
            <person name="Heinze B."/>
            <person name="Helariutta Y."/>
            <person name="Henrissat B."/>
            <person name="Holligan D."/>
            <person name="Holt R."/>
            <person name="Huang W."/>
            <person name="Islam-Faridi N."/>
            <person name="Jones S."/>
            <person name="Jones-Rhoades M."/>
            <person name="Jorgensen R."/>
            <person name="Joshi C."/>
            <person name="Kangasjarvi J."/>
            <person name="Karlsson J."/>
            <person name="Kelleher C."/>
            <person name="Kirkpatrick R."/>
            <person name="Kirst M."/>
            <person name="Kohler A."/>
            <person name="Kalluri U."/>
            <person name="Larimer F."/>
            <person name="Leebens-Mack J."/>
            <person name="Leple J.C."/>
            <person name="Locascio P."/>
            <person name="Lou Y."/>
            <person name="Lucas S."/>
            <person name="Martin F."/>
            <person name="Montanini B."/>
            <person name="Napoli C."/>
            <person name="Nelson D.R."/>
            <person name="Nelson C."/>
            <person name="Nieminen K."/>
            <person name="Nilsson O."/>
            <person name="Pereda V."/>
            <person name="Peter G."/>
            <person name="Philippe R."/>
            <person name="Pilate G."/>
            <person name="Poliakov A."/>
            <person name="Razumovskaya J."/>
            <person name="Richardson P."/>
            <person name="Rinaldi C."/>
            <person name="Ritland K."/>
            <person name="Rouze P."/>
            <person name="Ryaboy D."/>
            <person name="Schmutz J."/>
            <person name="Schrader J."/>
            <person name="Segerman B."/>
            <person name="Shin H."/>
            <person name="Siddiqui A."/>
            <person name="Sterky F."/>
            <person name="Terry A."/>
            <person name="Tsai C.J."/>
            <person name="Uberbacher E."/>
            <person name="Unneberg P."/>
            <person name="Vahala J."/>
            <person name="Wall K."/>
            <person name="Wessler S."/>
            <person name="Yang G."/>
            <person name="Yin T."/>
            <person name="Douglas C."/>
            <person name="Marra M."/>
            <person name="Sandberg G."/>
            <person name="Van de Peer Y."/>
            <person name="Rokhsar D."/>
        </authorList>
    </citation>
    <scope>NUCLEOTIDE SEQUENCE [LARGE SCALE GENOMIC DNA]</scope>
    <source>
        <strain evidence="8">cv. Nisqually</strain>
    </source>
</reference>
<evidence type="ECO:0000256" key="2">
    <source>
        <dbReference type="ARBA" id="ARBA00023015"/>
    </source>
</evidence>
<sequence>MQETELVNTTRRWGTGRKKVEMKKIESKSSLIVTFCKRRNGLFKKASEFCNLYDDASLAIVVLSPNQRPYSFGHPDVNTVVDQCLGDQESSERNNISCSEDTHGKNNMDCDNINEEGEGCWWERSVEDMNLEELEKFRASLETLKNNVAMRVREERRTRVSTRDFLGGFS</sequence>
<accession>U5GE23</accession>
<gene>
    <name evidence="7" type="ORF">POPTR_004G010200</name>
</gene>
<dbReference type="GO" id="GO:0000978">
    <property type="term" value="F:RNA polymerase II cis-regulatory region sequence-specific DNA binding"/>
    <property type="evidence" value="ECO:0000318"/>
    <property type="project" value="GO_Central"/>
</dbReference>
<dbReference type="EMBL" id="CM009293">
    <property type="protein sequence ID" value="PNT39000.1"/>
    <property type="molecule type" value="Genomic_DNA"/>
</dbReference>
<evidence type="ECO:0000256" key="3">
    <source>
        <dbReference type="ARBA" id="ARBA00023125"/>
    </source>
</evidence>
<dbReference type="Proteomes" id="UP000006729">
    <property type="component" value="Chromosome 4"/>
</dbReference>
<dbReference type="SUPFAM" id="SSF55455">
    <property type="entry name" value="SRF-like"/>
    <property type="match status" value="1"/>
</dbReference>
<dbReference type="GO" id="GO:0046983">
    <property type="term" value="F:protein dimerization activity"/>
    <property type="evidence" value="ECO:0007669"/>
    <property type="project" value="InterPro"/>
</dbReference>
<protein>
    <recommendedName>
        <fullName evidence="6">MADS-box domain-containing protein</fullName>
    </recommendedName>
</protein>
<dbReference type="InterPro" id="IPR002100">
    <property type="entry name" value="TF_MADSbox"/>
</dbReference>
<evidence type="ECO:0000256" key="1">
    <source>
        <dbReference type="ARBA" id="ARBA00004123"/>
    </source>
</evidence>
<comment type="subcellular location">
    <subcellularLocation>
        <location evidence="1">Nucleus</location>
    </subcellularLocation>
</comment>
<evidence type="ECO:0000256" key="4">
    <source>
        <dbReference type="ARBA" id="ARBA00023163"/>
    </source>
</evidence>
<dbReference type="GO" id="GO:0000981">
    <property type="term" value="F:DNA-binding transcription factor activity, RNA polymerase II-specific"/>
    <property type="evidence" value="ECO:0000318"/>
    <property type="project" value="GO_Central"/>
</dbReference>
<evidence type="ECO:0000256" key="5">
    <source>
        <dbReference type="ARBA" id="ARBA00023242"/>
    </source>
</evidence>
<dbReference type="SMR" id="U5GE23"/>
<dbReference type="Gene3D" id="3.40.1810.10">
    <property type="entry name" value="Transcription factor, MADS-box"/>
    <property type="match status" value="1"/>
</dbReference>
<dbReference type="OrthoDB" id="1896642at2759"/>
<dbReference type="Gramene" id="Potri.004G010200.1.v4.1">
    <property type="protein sequence ID" value="Potri.004G010200.1.v4.1"/>
    <property type="gene ID" value="Potri.004G010200.v4.1"/>
</dbReference>
<dbReference type="eggNOG" id="KOG0014">
    <property type="taxonomic scope" value="Eukaryota"/>
</dbReference>
<evidence type="ECO:0000313" key="8">
    <source>
        <dbReference type="Proteomes" id="UP000006729"/>
    </source>
</evidence>
<dbReference type="KEGG" id="pop:18097368"/>
<dbReference type="InParanoid" id="U5GE23"/>
<keyword evidence="2" id="KW-0805">Transcription regulation</keyword>
<evidence type="ECO:0000313" key="7">
    <source>
        <dbReference type="EMBL" id="PNT39000.1"/>
    </source>
</evidence>
<feature type="domain" description="MADS-box" evidence="6">
    <location>
        <begin position="15"/>
        <end position="76"/>
    </location>
</feature>
<dbReference type="PRINTS" id="PR00404">
    <property type="entry name" value="MADSDOMAIN"/>
</dbReference>
<name>U5GE23_POPTR</name>
<keyword evidence="5" id="KW-0539">Nucleus</keyword>
<dbReference type="Pfam" id="PF00319">
    <property type="entry name" value="SRF-TF"/>
    <property type="match status" value="1"/>
</dbReference>
<keyword evidence="4" id="KW-0804">Transcription</keyword>
<dbReference type="OMA" id="CTSNDHD"/>
<dbReference type="GO" id="GO:0006357">
    <property type="term" value="P:regulation of transcription by RNA polymerase II"/>
    <property type="evidence" value="ECO:0000318"/>
    <property type="project" value="GO_Central"/>
</dbReference>
<dbReference type="GO" id="GO:0005634">
    <property type="term" value="C:nucleus"/>
    <property type="evidence" value="ECO:0007669"/>
    <property type="project" value="UniProtKB-SubCell"/>
</dbReference>
<dbReference type="AlphaFoldDB" id="U5GE23"/>
<evidence type="ECO:0000259" key="6">
    <source>
        <dbReference type="PROSITE" id="PS50066"/>
    </source>
</evidence>
<dbReference type="InterPro" id="IPR036879">
    <property type="entry name" value="TF_MADSbox_sf"/>
</dbReference>
<dbReference type="PROSITE" id="PS50066">
    <property type="entry name" value="MADS_BOX_2"/>
    <property type="match status" value="1"/>
</dbReference>
<organism evidence="7 8">
    <name type="scientific">Populus trichocarpa</name>
    <name type="common">Western balsam poplar</name>
    <name type="synonym">Populus balsamifera subsp. trichocarpa</name>
    <dbReference type="NCBI Taxonomy" id="3694"/>
    <lineage>
        <taxon>Eukaryota</taxon>
        <taxon>Viridiplantae</taxon>
        <taxon>Streptophyta</taxon>
        <taxon>Embryophyta</taxon>
        <taxon>Tracheophyta</taxon>
        <taxon>Spermatophyta</taxon>
        <taxon>Magnoliopsida</taxon>
        <taxon>eudicotyledons</taxon>
        <taxon>Gunneridae</taxon>
        <taxon>Pentapetalae</taxon>
        <taxon>rosids</taxon>
        <taxon>fabids</taxon>
        <taxon>Malpighiales</taxon>
        <taxon>Salicaceae</taxon>
        <taxon>Saliceae</taxon>
        <taxon>Populus</taxon>
    </lineage>
</organism>
<keyword evidence="3" id="KW-0238">DNA-binding</keyword>
<dbReference type="HOGENOM" id="CLU_053053_5_3_1"/>
<proteinExistence type="predicted"/>
<dbReference type="PANTHER" id="PTHR11945">
    <property type="entry name" value="MADS BOX PROTEIN"/>
    <property type="match status" value="1"/>
</dbReference>
<dbReference type="SMART" id="SM00432">
    <property type="entry name" value="MADS"/>
    <property type="match status" value="1"/>
</dbReference>